<dbReference type="Proteomes" id="UP000789920">
    <property type="component" value="Unassembled WGS sequence"/>
</dbReference>
<proteinExistence type="predicted"/>
<comment type="caution">
    <text evidence="1">The sequence shown here is derived from an EMBL/GenBank/DDBJ whole genome shotgun (WGS) entry which is preliminary data.</text>
</comment>
<name>A0ACA9SFN2_9GLOM</name>
<protein>
    <submittedName>
        <fullName evidence="1">26459_t:CDS:1</fullName>
    </submittedName>
</protein>
<keyword evidence="2" id="KW-1185">Reference proteome</keyword>
<organism evidence="1 2">
    <name type="scientific">Racocetra persica</name>
    <dbReference type="NCBI Taxonomy" id="160502"/>
    <lineage>
        <taxon>Eukaryota</taxon>
        <taxon>Fungi</taxon>
        <taxon>Fungi incertae sedis</taxon>
        <taxon>Mucoromycota</taxon>
        <taxon>Glomeromycotina</taxon>
        <taxon>Glomeromycetes</taxon>
        <taxon>Diversisporales</taxon>
        <taxon>Gigasporaceae</taxon>
        <taxon>Racocetra</taxon>
    </lineage>
</organism>
<sequence length="58" mass="6670">MVNDGCSQGTSQCNLLEIRLLMLLNHSIIEINQNEGSLQKTHCVNVEFKFRLIKEPLR</sequence>
<evidence type="ECO:0000313" key="2">
    <source>
        <dbReference type="Proteomes" id="UP000789920"/>
    </source>
</evidence>
<dbReference type="EMBL" id="CAJVQC010111569">
    <property type="protein sequence ID" value="CAG8835316.1"/>
    <property type="molecule type" value="Genomic_DNA"/>
</dbReference>
<reference evidence="1" key="1">
    <citation type="submission" date="2021-06" db="EMBL/GenBank/DDBJ databases">
        <authorList>
            <person name="Kallberg Y."/>
            <person name="Tangrot J."/>
            <person name="Rosling A."/>
        </authorList>
    </citation>
    <scope>NUCLEOTIDE SEQUENCE</scope>
    <source>
        <strain evidence="1">MA461A</strain>
    </source>
</reference>
<feature type="non-terminal residue" evidence="1">
    <location>
        <position position="58"/>
    </location>
</feature>
<gene>
    <name evidence="1" type="ORF">RPERSI_LOCUS29506</name>
</gene>
<accession>A0ACA9SFN2</accession>
<evidence type="ECO:0000313" key="1">
    <source>
        <dbReference type="EMBL" id="CAG8835316.1"/>
    </source>
</evidence>